<dbReference type="GO" id="GO:0003677">
    <property type="term" value="F:DNA binding"/>
    <property type="evidence" value="ECO:0007669"/>
    <property type="project" value="UniProtKB-KW"/>
</dbReference>
<dbReference type="Pfam" id="PF12802">
    <property type="entry name" value="MarR_2"/>
    <property type="match status" value="1"/>
</dbReference>
<dbReference type="InterPro" id="IPR011991">
    <property type="entry name" value="ArsR-like_HTH"/>
</dbReference>
<keyword evidence="3" id="KW-0238">DNA-binding</keyword>
<dbReference type="STRING" id="455193.SAMN05421805_101658"/>
<dbReference type="Gene3D" id="1.10.10.10">
    <property type="entry name" value="Winged helix-like DNA-binding domain superfamily/Winged helix DNA-binding domain"/>
    <property type="match status" value="1"/>
</dbReference>
<dbReference type="GO" id="GO:0006950">
    <property type="term" value="P:response to stress"/>
    <property type="evidence" value="ECO:0007669"/>
    <property type="project" value="TreeGrafter"/>
</dbReference>
<proteinExistence type="predicted"/>
<dbReference type="PRINTS" id="PR00598">
    <property type="entry name" value="HTHMARR"/>
</dbReference>
<keyword evidence="5" id="KW-1185">Reference proteome</keyword>
<dbReference type="InterPro" id="IPR036390">
    <property type="entry name" value="WH_DNA-bd_sf"/>
</dbReference>
<organism evidence="3 4">
    <name type="scientific">Saccharopolyspora antimicrobica</name>
    <dbReference type="NCBI Taxonomy" id="455193"/>
    <lineage>
        <taxon>Bacteria</taxon>
        <taxon>Bacillati</taxon>
        <taxon>Actinomycetota</taxon>
        <taxon>Actinomycetes</taxon>
        <taxon>Pseudonocardiales</taxon>
        <taxon>Pseudonocardiaceae</taxon>
        <taxon>Saccharopolyspora</taxon>
    </lineage>
</organism>
<feature type="domain" description="HTH marR-type" evidence="1">
    <location>
        <begin position="1"/>
        <end position="157"/>
    </location>
</feature>
<dbReference type="PANTHER" id="PTHR33164:SF99">
    <property type="entry name" value="MARR FAMILY REGULATORY PROTEIN"/>
    <property type="match status" value="1"/>
</dbReference>
<reference evidence="3 4" key="1">
    <citation type="submission" date="2016-10" db="EMBL/GenBank/DDBJ databases">
        <authorList>
            <person name="de Groot N.N."/>
        </authorList>
    </citation>
    <scope>NUCLEOTIDE SEQUENCE [LARGE SCALE GENOMIC DNA]</scope>
    <source>
        <strain evidence="3 4">CPCC 201259</strain>
    </source>
</reference>
<dbReference type="Proteomes" id="UP000199398">
    <property type="component" value="Unassembled WGS sequence"/>
</dbReference>
<evidence type="ECO:0000313" key="4">
    <source>
        <dbReference type="Proteomes" id="UP000199398"/>
    </source>
</evidence>
<dbReference type="InterPro" id="IPR000835">
    <property type="entry name" value="HTH_MarR-typ"/>
</dbReference>
<reference evidence="2 5" key="2">
    <citation type="submission" date="2018-10" db="EMBL/GenBank/DDBJ databases">
        <title>Sequencing the genomes of 1000 actinobacteria strains.</title>
        <authorList>
            <person name="Klenk H.-P."/>
        </authorList>
    </citation>
    <scope>NUCLEOTIDE SEQUENCE [LARGE SCALE GENOMIC DNA]</scope>
    <source>
        <strain evidence="2 5">DSM 45119</strain>
    </source>
</reference>
<name>A0A1I4RRR4_9PSEU</name>
<dbReference type="GO" id="GO:0003700">
    <property type="term" value="F:DNA-binding transcription factor activity"/>
    <property type="evidence" value="ECO:0007669"/>
    <property type="project" value="InterPro"/>
</dbReference>
<dbReference type="SUPFAM" id="SSF46785">
    <property type="entry name" value="Winged helix' DNA-binding domain"/>
    <property type="match status" value="1"/>
</dbReference>
<dbReference type="PANTHER" id="PTHR33164">
    <property type="entry name" value="TRANSCRIPTIONAL REGULATOR, MARR FAMILY"/>
    <property type="match status" value="1"/>
</dbReference>
<dbReference type="CDD" id="cd00090">
    <property type="entry name" value="HTH_ARSR"/>
    <property type="match status" value="1"/>
</dbReference>
<accession>A0A1I4RRR4</accession>
<dbReference type="EMBL" id="RBXX01000002">
    <property type="protein sequence ID" value="RKT87911.1"/>
    <property type="molecule type" value="Genomic_DNA"/>
</dbReference>
<dbReference type="PROSITE" id="PS50995">
    <property type="entry name" value="HTH_MARR_2"/>
    <property type="match status" value="1"/>
</dbReference>
<sequence length="175" mass="19204">MGESSRYAGPVTEPRWLSDEQQCAWRKFAALMTVVPAKLDAQLQRDAGLTHFGYWVLAMLSEHPDRALRMSDLAARANASPSRVSHVVARLEQRGWVRRQRASGDGRGNVAELTDAGHEKVVATAPGHVAKVRDLVFDGLTDDQVRQLDELCAAVLAHLDPEGTITTTTTPPRPE</sequence>
<dbReference type="InterPro" id="IPR039422">
    <property type="entry name" value="MarR/SlyA-like"/>
</dbReference>
<dbReference type="Proteomes" id="UP000270697">
    <property type="component" value="Unassembled WGS sequence"/>
</dbReference>
<evidence type="ECO:0000259" key="1">
    <source>
        <dbReference type="PROSITE" id="PS50995"/>
    </source>
</evidence>
<dbReference type="SMART" id="SM00347">
    <property type="entry name" value="HTH_MARR"/>
    <property type="match status" value="1"/>
</dbReference>
<dbReference type="EMBL" id="FOUP01000001">
    <property type="protein sequence ID" value="SFM54683.1"/>
    <property type="molecule type" value="Genomic_DNA"/>
</dbReference>
<evidence type="ECO:0000313" key="5">
    <source>
        <dbReference type="Proteomes" id="UP000270697"/>
    </source>
</evidence>
<dbReference type="InterPro" id="IPR036388">
    <property type="entry name" value="WH-like_DNA-bd_sf"/>
</dbReference>
<protein>
    <submittedName>
        <fullName evidence="2">DNA-binding MarR family transcriptional regulator</fullName>
    </submittedName>
    <submittedName>
        <fullName evidence="3">DNA-binding transcriptional regulator, MarR family</fullName>
    </submittedName>
</protein>
<gene>
    <name evidence="2" type="ORF">ATL45_6333</name>
    <name evidence="3" type="ORF">SAMN05421805_101658</name>
</gene>
<dbReference type="AlphaFoldDB" id="A0A1I4RRR4"/>
<evidence type="ECO:0000313" key="2">
    <source>
        <dbReference type="EMBL" id="RKT87911.1"/>
    </source>
</evidence>
<evidence type="ECO:0000313" key="3">
    <source>
        <dbReference type="EMBL" id="SFM54683.1"/>
    </source>
</evidence>